<dbReference type="AlphaFoldDB" id="A0A9P8K1F6"/>
<protein>
    <submittedName>
        <fullName evidence="1">Uncharacterized protein</fullName>
    </submittedName>
</protein>
<comment type="caution">
    <text evidence="1">The sequence shown here is derived from an EMBL/GenBank/DDBJ whole genome shotgun (WGS) entry which is preliminary data.</text>
</comment>
<accession>A0A9P8K1F6</accession>
<dbReference type="Proteomes" id="UP000729357">
    <property type="component" value="Unassembled WGS sequence"/>
</dbReference>
<organism evidence="1 2">
    <name type="scientific">Aureobasidium melanogenum</name>
    <name type="common">Aureobasidium pullulans var. melanogenum</name>
    <dbReference type="NCBI Taxonomy" id="46634"/>
    <lineage>
        <taxon>Eukaryota</taxon>
        <taxon>Fungi</taxon>
        <taxon>Dikarya</taxon>
        <taxon>Ascomycota</taxon>
        <taxon>Pezizomycotina</taxon>
        <taxon>Dothideomycetes</taxon>
        <taxon>Dothideomycetidae</taxon>
        <taxon>Dothideales</taxon>
        <taxon>Saccotheciaceae</taxon>
        <taxon>Aureobasidium</taxon>
    </lineage>
</organism>
<evidence type="ECO:0000313" key="1">
    <source>
        <dbReference type="EMBL" id="KAG9989063.1"/>
    </source>
</evidence>
<feature type="non-terminal residue" evidence="1">
    <location>
        <position position="1"/>
    </location>
</feature>
<sequence length="363" mass="41379">MAPASFSSLPPELVSKICSDPGLKKKDLVALRLTSKTQGIHASATRAFGKRYFRTLRLLYTEDSLMIGVKIYMFYDEVIYVTDYFDSRDEFVWAIGRLRDKCDAEEELDDDLAKTLLDEVFMQLTKSDHSIEISVSTDEDRSLRWRKVETSNMNSERWVADVPTTLHLLLGAASKHGCKVEKIDIRVEALRQFGESDLDLSGLLCSASELSLDALLTPVDEYPDENGEAVWLIEKILSTSISLNILHIDSNITRDGFSHIVPVISALRLEELHLGYVFRIYHDDLIKLLKGLRPTLRRLIISSQITGSWKEIFLFMQEDAFQLDYLSIDCLVLPWSYEPKEYTGTTADRLGLEQLLQEKRDAA</sequence>
<dbReference type="EMBL" id="JAHFXS010000106">
    <property type="protein sequence ID" value="KAG9989063.1"/>
    <property type="molecule type" value="Genomic_DNA"/>
</dbReference>
<reference evidence="1" key="2">
    <citation type="submission" date="2021-08" db="EMBL/GenBank/DDBJ databases">
        <authorList>
            <person name="Gostincar C."/>
            <person name="Sun X."/>
            <person name="Song Z."/>
            <person name="Gunde-Cimerman N."/>
        </authorList>
    </citation>
    <scope>NUCLEOTIDE SEQUENCE</scope>
    <source>
        <strain evidence="1">EXF-9298</strain>
    </source>
</reference>
<evidence type="ECO:0000313" key="2">
    <source>
        <dbReference type="Proteomes" id="UP000729357"/>
    </source>
</evidence>
<gene>
    <name evidence="1" type="ORF">KCU98_g2160</name>
</gene>
<reference evidence="1" key="1">
    <citation type="journal article" date="2021" name="J Fungi (Basel)">
        <title>Virulence traits and population genomics of the black yeast Aureobasidium melanogenum.</title>
        <authorList>
            <person name="Cernosa A."/>
            <person name="Sun X."/>
            <person name="Gostincar C."/>
            <person name="Fang C."/>
            <person name="Gunde-Cimerman N."/>
            <person name="Song Z."/>
        </authorList>
    </citation>
    <scope>NUCLEOTIDE SEQUENCE</scope>
    <source>
        <strain evidence="1">EXF-9298</strain>
    </source>
</reference>
<proteinExistence type="predicted"/>
<keyword evidence="2" id="KW-1185">Reference proteome</keyword>
<name>A0A9P8K1F6_AURME</name>